<protein>
    <recommendedName>
        <fullName evidence="1">DUF7479 domain-containing protein</fullName>
    </recommendedName>
</protein>
<dbReference type="OrthoDB" id="1753012at2"/>
<sequence length="64" mass="7384">MSEEEKWKCRCCGCELSKRQVVFDYLSLTFSEKVLRCPKCGRVLIPKDLAVGKMVEVEAQLEDK</sequence>
<dbReference type="Pfam" id="PF24292">
    <property type="entry name" value="DUF7479"/>
    <property type="match status" value="1"/>
</dbReference>
<dbReference type="Proteomes" id="UP000184342">
    <property type="component" value="Unassembled WGS sequence"/>
</dbReference>
<dbReference type="RefSeq" id="WP_073993909.1">
    <property type="nucleotide sequence ID" value="NZ_FQYT01000016.1"/>
</dbReference>
<dbReference type="NCBIfam" id="NF045645">
    <property type="entry name" value="DVU_1557_fam"/>
    <property type="match status" value="1"/>
</dbReference>
<evidence type="ECO:0000313" key="3">
    <source>
        <dbReference type="Proteomes" id="UP000184342"/>
    </source>
</evidence>
<organism evidence="2 3">
    <name type="scientific">Parasporobacterium paucivorans DSM 15970</name>
    <dbReference type="NCBI Taxonomy" id="1122934"/>
    <lineage>
        <taxon>Bacteria</taxon>
        <taxon>Bacillati</taxon>
        <taxon>Bacillota</taxon>
        <taxon>Clostridia</taxon>
        <taxon>Lachnospirales</taxon>
        <taxon>Lachnospiraceae</taxon>
        <taxon>Parasporobacterium</taxon>
    </lineage>
</organism>
<proteinExistence type="predicted"/>
<keyword evidence="3" id="KW-1185">Reference proteome</keyword>
<evidence type="ECO:0000313" key="2">
    <source>
        <dbReference type="EMBL" id="SHJ26045.1"/>
    </source>
</evidence>
<reference evidence="2 3" key="1">
    <citation type="submission" date="2016-11" db="EMBL/GenBank/DDBJ databases">
        <authorList>
            <person name="Jaros S."/>
            <person name="Januszkiewicz K."/>
            <person name="Wedrychowicz H."/>
        </authorList>
    </citation>
    <scope>NUCLEOTIDE SEQUENCE [LARGE SCALE GENOMIC DNA]</scope>
    <source>
        <strain evidence="2 3">DSM 15970</strain>
    </source>
</reference>
<evidence type="ECO:0000259" key="1">
    <source>
        <dbReference type="Pfam" id="PF24292"/>
    </source>
</evidence>
<gene>
    <name evidence="2" type="ORF">SAMN02745691_01614</name>
</gene>
<dbReference type="InterPro" id="IPR055902">
    <property type="entry name" value="DUF7479"/>
</dbReference>
<dbReference type="AlphaFoldDB" id="A0A1M6HV13"/>
<feature type="domain" description="DUF7479" evidence="1">
    <location>
        <begin position="6"/>
        <end position="64"/>
    </location>
</feature>
<dbReference type="STRING" id="1122934.SAMN02745691_01614"/>
<dbReference type="EMBL" id="FQYT01000016">
    <property type="protein sequence ID" value="SHJ26045.1"/>
    <property type="molecule type" value="Genomic_DNA"/>
</dbReference>
<name>A0A1M6HV13_9FIRM</name>
<dbReference type="InterPro" id="IPR054656">
    <property type="entry name" value="DVU_1557-like"/>
</dbReference>
<accession>A0A1M6HV13</accession>